<dbReference type="GO" id="GO:0006508">
    <property type="term" value="P:proteolysis"/>
    <property type="evidence" value="ECO:0007669"/>
    <property type="project" value="UniProtKB-KW"/>
</dbReference>
<dbReference type="SUPFAM" id="SSF50993">
    <property type="entry name" value="Peptidase/esterase 'gauge' domain"/>
    <property type="match status" value="1"/>
</dbReference>
<sequence length="680" mass="79413">MKAPQAKKIEKILEIHGDRRTDNYFWLNERENPEVIKYLEEENAYEELMMKETEAFQEELFEEMKARYKKDDESLPYFFNGYWYIVRYEEGKEYPIFCRKHKSLDNEEEIIVDVNILAEGETYFEVGSVAVSPNNELVSFSSDNVSRRIYTINFKNLITGEIFSDQILNTTGKAVWANDNEHVFYIRKDESLRAFQVYRHRLGTDSSEDILIFHEEDDTFDVNVFKTKSMEYIFIASSSTISDEHRFIPSDNVFAEWKIIQPRIDDLEYSVEHYEDEFYIITNADDAINFKIVKTKINNCGMENWVDVIPHRAEVLLEGFEIFRDYLVLEEREEGLLQIKIIDEKTKESYYLPFSDPTYTAYIGINMEFDTEVLRYGYTSLTQPSSTYEYNLKEKTTQLLKQQEVLGGKFIPENYISERIWAASRDGETRIPISLVYHKDTQKSADTPLLLYGYGSYGHTVDASFSNVRLSILDRGFIYAIAHIRGGEYLGREWYEDGKMLFKKNTFFDFIDAGKHLIQENYTSSQHMYAMGGSAGGLLVGAVVNYEPKLFNGIVAQVPFVDVVTTMLDETIPLTTGEYDEWGNPNDKEYYQYMKEYSPYDNVEAKDYPHMLITTGLHDSQVQYWEPAKWTAKLRELKTDDHLLLFKTDMSSGHGGASGRFESLKEDALEYAFLLMIDRK</sequence>
<evidence type="ECO:0000256" key="5">
    <source>
        <dbReference type="ARBA" id="ARBA00022764"/>
    </source>
</evidence>
<dbReference type="RefSeq" id="WP_076507351.1">
    <property type="nucleotide sequence ID" value="NZ_FTNY01000003.1"/>
</dbReference>
<keyword evidence="3" id="KW-0645">Protease</keyword>
<dbReference type="Pfam" id="PF02897">
    <property type="entry name" value="Peptidase_S9_N"/>
    <property type="match status" value="1"/>
</dbReference>
<keyword evidence="13" id="KW-1185">Reference proteome</keyword>
<dbReference type="Pfam" id="PF00326">
    <property type="entry name" value="Peptidase_S9"/>
    <property type="match status" value="1"/>
</dbReference>
<comment type="function">
    <text evidence="8">Cleaves peptide bonds on the C-terminal side of prolyl residues within peptides that are up to approximately 30 amino acids long. Has an absolute requirement for an X-Pro bond in the trans configuration immediately preceding the Pro-Y scissible bond.</text>
</comment>
<evidence type="ECO:0000259" key="11">
    <source>
        <dbReference type="Pfam" id="PF02897"/>
    </source>
</evidence>
<accession>A0A1N7IFB3</accession>
<proteinExistence type="inferred from homology"/>
<dbReference type="PANTHER" id="PTHR11757:SF19">
    <property type="entry name" value="PROLYL ENDOPEPTIDASE-LIKE"/>
    <property type="match status" value="1"/>
</dbReference>
<keyword evidence="4" id="KW-0732">Signal</keyword>
<name>A0A1N7IFB3_9FLAO</name>
<dbReference type="InterPro" id="IPR001375">
    <property type="entry name" value="Peptidase_S9_cat"/>
</dbReference>
<comment type="similarity">
    <text evidence="2">Belongs to the peptidase S9A family.</text>
</comment>
<dbReference type="InterPro" id="IPR051543">
    <property type="entry name" value="Serine_Peptidase_S9A"/>
</dbReference>
<feature type="domain" description="Peptidase S9 prolyl oligopeptidase catalytic" evidence="10">
    <location>
        <begin position="464"/>
        <end position="675"/>
    </location>
</feature>
<dbReference type="PANTHER" id="PTHR11757">
    <property type="entry name" value="PROTEASE FAMILY S9A OLIGOPEPTIDASE"/>
    <property type="match status" value="1"/>
</dbReference>
<comment type="subcellular location">
    <subcellularLocation>
        <location evidence="1">Periplasm</location>
    </subcellularLocation>
</comment>
<dbReference type="InterPro" id="IPR029058">
    <property type="entry name" value="AB_hydrolase_fold"/>
</dbReference>
<feature type="domain" description="Peptidase S9A N-terminal" evidence="11">
    <location>
        <begin position="4"/>
        <end position="403"/>
    </location>
</feature>
<evidence type="ECO:0000313" key="13">
    <source>
        <dbReference type="Proteomes" id="UP000186373"/>
    </source>
</evidence>
<dbReference type="PROSITE" id="PS00708">
    <property type="entry name" value="PRO_ENDOPEP_SER"/>
    <property type="match status" value="1"/>
</dbReference>
<evidence type="ECO:0000256" key="8">
    <source>
        <dbReference type="ARBA" id="ARBA00060121"/>
    </source>
</evidence>
<dbReference type="GO" id="GO:0004252">
    <property type="term" value="F:serine-type endopeptidase activity"/>
    <property type="evidence" value="ECO:0007669"/>
    <property type="project" value="InterPro"/>
</dbReference>
<organism evidence="12 13">
    <name type="scientific">Chryseobacterium shigense</name>
    <dbReference type="NCBI Taxonomy" id="297244"/>
    <lineage>
        <taxon>Bacteria</taxon>
        <taxon>Pseudomonadati</taxon>
        <taxon>Bacteroidota</taxon>
        <taxon>Flavobacteriia</taxon>
        <taxon>Flavobacteriales</taxon>
        <taxon>Weeksellaceae</taxon>
        <taxon>Chryseobacterium group</taxon>
        <taxon>Chryseobacterium</taxon>
    </lineage>
</organism>
<keyword evidence="6" id="KW-0378">Hydrolase</keyword>
<reference evidence="13" key="1">
    <citation type="submission" date="2017-01" db="EMBL/GenBank/DDBJ databases">
        <authorList>
            <person name="Varghese N."/>
            <person name="Submissions S."/>
        </authorList>
    </citation>
    <scope>NUCLEOTIDE SEQUENCE [LARGE SCALE GENOMIC DNA]</scope>
    <source>
        <strain evidence="13">DSM 17126</strain>
    </source>
</reference>
<dbReference type="EMBL" id="FTNY01000003">
    <property type="protein sequence ID" value="SIS35794.1"/>
    <property type="molecule type" value="Genomic_DNA"/>
</dbReference>
<dbReference type="Gene3D" id="3.40.50.1820">
    <property type="entry name" value="alpha/beta hydrolase"/>
    <property type="match status" value="1"/>
</dbReference>
<evidence type="ECO:0000256" key="7">
    <source>
        <dbReference type="ARBA" id="ARBA00022825"/>
    </source>
</evidence>
<evidence type="ECO:0000256" key="4">
    <source>
        <dbReference type="ARBA" id="ARBA00022729"/>
    </source>
</evidence>
<evidence type="ECO:0000256" key="9">
    <source>
        <dbReference type="ARBA" id="ARBA00081187"/>
    </source>
</evidence>
<evidence type="ECO:0000313" key="12">
    <source>
        <dbReference type="EMBL" id="SIS35794.1"/>
    </source>
</evidence>
<protein>
    <recommendedName>
        <fullName evidence="9">Proline-specific endopeptidase</fullName>
    </recommendedName>
</protein>
<keyword evidence="7" id="KW-0720">Serine protease</keyword>
<evidence type="ECO:0000256" key="1">
    <source>
        <dbReference type="ARBA" id="ARBA00004418"/>
    </source>
</evidence>
<keyword evidence="5" id="KW-0574">Periplasm</keyword>
<dbReference type="InterPro" id="IPR002470">
    <property type="entry name" value="Peptidase_S9A"/>
</dbReference>
<dbReference type="OrthoDB" id="9801421at2"/>
<evidence type="ECO:0000256" key="2">
    <source>
        <dbReference type="ARBA" id="ARBA00005228"/>
    </source>
</evidence>
<dbReference type="Proteomes" id="UP000186373">
    <property type="component" value="Unassembled WGS sequence"/>
</dbReference>
<dbReference type="InterPro" id="IPR023302">
    <property type="entry name" value="Pept_S9A_N"/>
</dbReference>
<dbReference type="Gene3D" id="2.130.10.120">
    <property type="entry name" value="Prolyl oligopeptidase, N-terminal domain"/>
    <property type="match status" value="1"/>
</dbReference>
<dbReference type="FunFam" id="3.40.50.1820:FF:000005">
    <property type="entry name" value="Prolyl endopeptidase"/>
    <property type="match status" value="1"/>
</dbReference>
<evidence type="ECO:0000256" key="6">
    <source>
        <dbReference type="ARBA" id="ARBA00022801"/>
    </source>
</evidence>
<dbReference type="PRINTS" id="PR00862">
    <property type="entry name" value="PROLIGOPTASE"/>
</dbReference>
<dbReference type="InterPro" id="IPR002471">
    <property type="entry name" value="Pept_S9_AS"/>
</dbReference>
<evidence type="ECO:0000259" key="10">
    <source>
        <dbReference type="Pfam" id="PF00326"/>
    </source>
</evidence>
<evidence type="ECO:0000256" key="3">
    <source>
        <dbReference type="ARBA" id="ARBA00022670"/>
    </source>
</evidence>
<dbReference type="GO" id="GO:0042597">
    <property type="term" value="C:periplasmic space"/>
    <property type="evidence" value="ECO:0007669"/>
    <property type="project" value="UniProtKB-SubCell"/>
</dbReference>
<dbReference type="AlphaFoldDB" id="A0A1N7IFB3"/>
<gene>
    <name evidence="12" type="ORF">SAMN05421639_103425</name>
</gene>
<dbReference type="SUPFAM" id="SSF53474">
    <property type="entry name" value="alpha/beta-Hydrolases"/>
    <property type="match status" value="1"/>
</dbReference>